<dbReference type="InterPro" id="IPR037152">
    <property type="entry name" value="L-asparaginase_N_sf"/>
</dbReference>
<evidence type="ECO:0000256" key="2">
    <source>
        <dbReference type="PIRSR" id="PIRSR001220-2"/>
    </source>
</evidence>
<feature type="domain" description="L-asparaginase N-terminal" evidence="3">
    <location>
        <begin position="10"/>
        <end position="164"/>
    </location>
</feature>
<proteinExistence type="predicted"/>
<dbReference type="PANTHER" id="PTHR11707:SF28">
    <property type="entry name" value="60 KDA LYSOPHOSPHOLIPASE"/>
    <property type="match status" value="1"/>
</dbReference>
<dbReference type="Gene3D" id="3.40.50.1170">
    <property type="entry name" value="L-asparaginase, N-terminal domain"/>
    <property type="match status" value="1"/>
</dbReference>
<dbReference type="SUPFAM" id="SSF53774">
    <property type="entry name" value="Glutaminase/Asparaginase"/>
    <property type="match status" value="1"/>
</dbReference>
<feature type="active site" description="O-isoaspartyl threonine intermediate" evidence="1">
    <location>
        <position position="18"/>
    </location>
</feature>
<keyword evidence="5" id="KW-1185">Reference proteome</keyword>
<comment type="caution">
    <text evidence="4">The sequence shown here is derived from an EMBL/GenBank/DDBJ whole genome shotgun (WGS) entry which is preliminary data.</text>
</comment>
<evidence type="ECO:0000313" key="5">
    <source>
        <dbReference type="Proteomes" id="UP000462152"/>
    </source>
</evidence>
<dbReference type="PRINTS" id="PR00139">
    <property type="entry name" value="ASNGLNASE"/>
</dbReference>
<dbReference type="PROSITE" id="PS51732">
    <property type="entry name" value="ASN_GLN_ASE_3"/>
    <property type="match status" value="1"/>
</dbReference>
<dbReference type="AlphaFoldDB" id="A0A7M3SWA1"/>
<dbReference type="InterPro" id="IPR036152">
    <property type="entry name" value="Asp/glu_Ase-like_sf"/>
</dbReference>
<protein>
    <submittedName>
        <fullName evidence="4">L-asparaginase</fullName>
    </submittedName>
</protein>
<evidence type="ECO:0000256" key="1">
    <source>
        <dbReference type="PIRSR" id="PIRSR001220-1"/>
    </source>
</evidence>
<dbReference type="Pfam" id="PF00710">
    <property type="entry name" value="Asparaginase"/>
    <property type="match status" value="1"/>
</dbReference>
<dbReference type="PIRSF" id="PIRSF500176">
    <property type="entry name" value="L_ASNase"/>
    <property type="match status" value="1"/>
</dbReference>
<dbReference type="OrthoDB" id="9788068at2"/>
<dbReference type="Proteomes" id="UP000462152">
    <property type="component" value="Unassembled WGS sequence"/>
</dbReference>
<feature type="binding site" evidence="2">
    <location>
        <position position="59"/>
    </location>
    <ligand>
        <name>substrate</name>
    </ligand>
</feature>
<dbReference type="EMBL" id="WOGT01000013">
    <property type="protein sequence ID" value="MUN56066.1"/>
    <property type="molecule type" value="Genomic_DNA"/>
</dbReference>
<sequence length="171" mass="18159">MPAPSTAQPILVLTTGGTIDKYYSVAGELEIDEPTIGPILDQAATNVETEVRPVVAIDSLDMTDEHRAELVRALVDADASRVVVTHGTDTMPETAEYLARHEEAIAGKTIVLTGAMQPSCMRQTDAPFNLGSAVASVQLLGPGVYISMSGRIFEAGSVSKDRSRGVFVDKQ</sequence>
<name>A0A7M3SWA1_9MICC</name>
<reference evidence="4 5" key="1">
    <citation type="submission" date="2019-12" db="EMBL/GenBank/DDBJ databases">
        <authorList>
            <person name="Li J."/>
            <person name="Shi Y."/>
            <person name="Xu G."/>
            <person name="Xiao D."/>
            <person name="Ran X."/>
        </authorList>
    </citation>
    <scope>NUCLEOTIDE SEQUENCE [LARGE SCALE GENOMIC DNA]</scope>
    <source>
        <strain evidence="4 5">JCM 15915</strain>
    </source>
</reference>
<dbReference type="InterPro" id="IPR006034">
    <property type="entry name" value="Asparaginase/glutaminase-like"/>
</dbReference>
<gene>
    <name evidence="4" type="ORF">GMA10_12750</name>
</gene>
<evidence type="ECO:0000313" key="4">
    <source>
        <dbReference type="EMBL" id="MUN56066.1"/>
    </source>
</evidence>
<evidence type="ECO:0000259" key="3">
    <source>
        <dbReference type="Pfam" id="PF00710"/>
    </source>
</evidence>
<dbReference type="SMART" id="SM00870">
    <property type="entry name" value="Asparaginase"/>
    <property type="match status" value="1"/>
</dbReference>
<feature type="binding site" evidence="2">
    <location>
        <begin position="88"/>
        <end position="89"/>
    </location>
    <ligand>
        <name>substrate</name>
    </ligand>
</feature>
<dbReference type="InterPro" id="IPR027474">
    <property type="entry name" value="L-asparaginase_N"/>
</dbReference>
<dbReference type="RefSeq" id="WP_129316485.1">
    <property type="nucleotide sequence ID" value="NZ_JBITVH010000001.1"/>
</dbReference>
<dbReference type="PIRSF" id="PIRSF001220">
    <property type="entry name" value="L-ASNase_gatD"/>
    <property type="match status" value="1"/>
</dbReference>
<accession>A0A7M3SWA1</accession>
<dbReference type="PANTHER" id="PTHR11707">
    <property type="entry name" value="L-ASPARAGINASE"/>
    <property type="match status" value="1"/>
</dbReference>
<organism evidence="4 5">
    <name type="scientific">Rothia koreensis</name>
    <dbReference type="NCBI Taxonomy" id="592378"/>
    <lineage>
        <taxon>Bacteria</taxon>
        <taxon>Bacillati</taxon>
        <taxon>Actinomycetota</taxon>
        <taxon>Actinomycetes</taxon>
        <taxon>Micrococcales</taxon>
        <taxon>Micrococcaceae</taxon>
        <taxon>Rothia</taxon>
    </lineage>
</organism>
<dbReference type="GO" id="GO:0004067">
    <property type="term" value="F:asparaginase activity"/>
    <property type="evidence" value="ECO:0007669"/>
    <property type="project" value="UniProtKB-UniRule"/>
</dbReference>